<proteinExistence type="predicted"/>
<dbReference type="RefSeq" id="WP_140007784.1">
    <property type="nucleotide sequence ID" value="NZ_JBHMDG010000012.1"/>
</dbReference>
<dbReference type="Pfam" id="PF13472">
    <property type="entry name" value="Lipase_GDSL_2"/>
    <property type="match status" value="1"/>
</dbReference>
<dbReference type="GO" id="GO:0016787">
    <property type="term" value="F:hydrolase activity"/>
    <property type="evidence" value="ECO:0007669"/>
    <property type="project" value="UniProtKB-KW"/>
</dbReference>
<evidence type="ECO:0000313" key="2">
    <source>
        <dbReference type="EMBL" id="MFB9313612.1"/>
    </source>
</evidence>
<dbReference type="InterPro" id="IPR037460">
    <property type="entry name" value="SEST-like"/>
</dbReference>
<dbReference type="SUPFAM" id="SSF52266">
    <property type="entry name" value="SGNH hydrolase"/>
    <property type="match status" value="1"/>
</dbReference>
<accession>A0ABV5KA56</accession>
<dbReference type="PANTHER" id="PTHR37981">
    <property type="entry name" value="LIPASE 2"/>
    <property type="match status" value="1"/>
</dbReference>
<dbReference type="EMBL" id="JBHMDG010000012">
    <property type="protein sequence ID" value="MFB9313612.1"/>
    <property type="molecule type" value="Genomic_DNA"/>
</dbReference>
<reference evidence="2 3" key="1">
    <citation type="submission" date="2024-09" db="EMBL/GenBank/DDBJ databases">
        <authorList>
            <person name="Sun Q."/>
            <person name="Mori K."/>
        </authorList>
    </citation>
    <scope>NUCLEOTIDE SEQUENCE [LARGE SCALE GENOMIC DNA]</scope>
    <source>
        <strain evidence="2 3">JCM 9626</strain>
    </source>
</reference>
<keyword evidence="3" id="KW-1185">Reference proteome</keyword>
<sequence>MTRYVALGSSMAAGPGIAPRAPGSPRAAMRSARNYPHLLAADLGLEPGPEFVDVSFSGATTAHLLTDSQLGAPPQVEALDGTETLVTITIGGNDVFYVPGLLVATIPSPLRLLPVVGPRLRHALDPTARQVALAGLGGAMRAVARAVRRRSPQARVVFVDYLTLLPPAGQAAFPLRERYVDQGRRTGERLAAATAAAAAATGCELVAAGAASREHHAWSADPWSVGARVPLPGRPLAYHPNATGMRAVADLVKAHLEAG</sequence>
<dbReference type="EC" id="3.1.-.-" evidence="2"/>
<dbReference type="PANTHER" id="PTHR37981:SF1">
    <property type="entry name" value="SGNH HYDROLASE-TYPE ESTERASE DOMAIN-CONTAINING PROTEIN"/>
    <property type="match status" value="1"/>
</dbReference>
<dbReference type="CDD" id="cd01823">
    <property type="entry name" value="SEST_like"/>
    <property type="match status" value="1"/>
</dbReference>
<organism evidence="2 3">
    <name type="scientific">Nocardioides plantarum</name>
    <dbReference type="NCBI Taxonomy" id="29299"/>
    <lineage>
        <taxon>Bacteria</taxon>
        <taxon>Bacillati</taxon>
        <taxon>Actinomycetota</taxon>
        <taxon>Actinomycetes</taxon>
        <taxon>Propionibacteriales</taxon>
        <taxon>Nocardioidaceae</taxon>
        <taxon>Nocardioides</taxon>
    </lineage>
</organism>
<keyword evidence="2" id="KW-0378">Hydrolase</keyword>
<protein>
    <submittedName>
        <fullName evidence="2">SGNH/GDSL hydrolase family protein</fullName>
        <ecNumber evidence="2">3.1.-.-</ecNumber>
    </submittedName>
</protein>
<comment type="caution">
    <text evidence="2">The sequence shown here is derived from an EMBL/GenBank/DDBJ whole genome shotgun (WGS) entry which is preliminary data.</text>
</comment>
<evidence type="ECO:0000313" key="3">
    <source>
        <dbReference type="Proteomes" id="UP001589750"/>
    </source>
</evidence>
<dbReference type="InterPro" id="IPR036514">
    <property type="entry name" value="SGNH_hydro_sf"/>
</dbReference>
<dbReference type="InterPro" id="IPR013830">
    <property type="entry name" value="SGNH_hydro"/>
</dbReference>
<dbReference type="Proteomes" id="UP001589750">
    <property type="component" value="Unassembled WGS sequence"/>
</dbReference>
<feature type="domain" description="SGNH hydrolase-type esterase" evidence="1">
    <location>
        <begin position="6"/>
        <end position="247"/>
    </location>
</feature>
<name>A0ABV5KA56_9ACTN</name>
<gene>
    <name evidence="2" type="ORF">ACFFRI_11215</name>
</gene>
<evidence type="ECO:0000259" key="1">
    <source>
        <dbReference type="Pfam" id="PF13472"/>
    </source>
</evidence>
<dbReference type="Gene3D" id="3.40.50.1110">
    <property type="entry name" value="SGNH hydrolase"/>
    <property type="match status" value="1"/>
</dbReference>